<keyword evidence="2" id="KW-1185">Reference proteome</keyword>
<evidence type="ECO:0000313" key="1">
    <source>
        <dbReference type="EMBL" id="KAH6637279.1"/>
    </source>
</evidence>
<evidence type="ECO:0000313" key="2">
    <source>
        <dbReference type="Proteomes" id="UP000724584"/>
    </source>
</evidence>
<proteinExistence type="predicted"/>
<dbReference type="EMBL" id="JAGIZQ010000003">
    <property type="protein sequence ID" value="KAH6637279.1"/>
    <property type="molecule type" value="Genomic_DNA"/>
</dbReference>
<gene>
    <name evidence="1" type="ORF">F5144DRAFT_601950</name>
</gene>
<protein>
    <submittedName>
        <fullName evidence="1">Uncharacterized protein</fullName>
    </submittedName>
</protein>
<reference evidence="1 2" key="1">
    <citation type="journal article" date="2021" name="Nat. Commun.">
        <title>Genetic determinants of endophytism in the Arabidopsis root mycobiome.</title>
        <authorList>
            <person name="Mesny F."/>
            <person name="Miyauchi S."/>
            <person name="Thiergart T."/>
            <person name="Pickel B."/>
            <person name="Atanasova L."/>
            <person name="Karlsson M."/>
            <person name="Huettel B."/>
            <person name="Barry K.W."/>
            <person name="Haridas S."/>
            <person name="Chen C."/>
            <person name="Bauer D."/>
            <person name="Andreopoulos W."/>
            <person name="Pangilinan J."/>
            <person name="LaButti K."/>
            <person name="Riley R."/>
            <person name="Lipzen A."/>
            <person name="Clum A."/>
            <person name="Drula E."/>
            <person name="Henrissat B."/>
            <person name="Kohler A."/>
            <person name="Grigoriev I.V."/>
            <person name="Martin F.M."/>
            <person name="Hacquard S."/>
        </authorList>
    </citation>
    <scope>NUCLEOTIDE SEQUENCE [LARGE SCALE GENOMIC DNA]</scope>
    <source>
        <strain evidence="1 2">MPI-SDFR-AT-0079</strain>
    </source>
</reference>
<dbReference type="Proteomes" id="UP000724584">
    <property type="component" value="Unassembled WGS sequence"/>
</dbReference>
<accession>A0ACB7PDJ6</accession>
<name>A0ACB7PDJ6_9PEZI</name>
<organism evidence="1 2">
    <name type="scientific">Chaetomium tenue</name>
    <dbReference type="NCBI Taxonomy" id="1854479"/>
    <lineage>
        <taxon>Eukaryota</taxon>
        <taxon>Fungi</taxon>
        <taxon>Dikarya</taxon>
        <taxon>Ascomycota</taxon>
        <taxon>Pezizomycotina</taxon>
        <taxon>Sordariomycetes</taxon>
        <taxon>Sordariomycetidae</taxon>
        <taxon>Sordariales</taxon>
        <taxon>Chaetomiaceae</taxon>
        <taxon>Chaetomium</taxon>
    </lineage>
</organism>
<sequence length="404" mass="42329">MATQPPSYCQIPAEPSASTMATMEDVPPRKQDVSPRDNMIEEAPHALAQPSMDDPSNKRPELFSDSKAAAGYISAAMATVAAASGLPADTARSIVGIITYTVNSVTSAPAAKAQITAAIIVAAITDHIANQVADPGEDFRALDRFEDAIMRDVPGSTADFCSVILKINFLLKFAKLLPQDHIAVPIVSAVTTVANAIANSPAGTRLAVAAAYITSAKRAADMVSNAVPENRWSEINPGKYKQCHEKRCCAGAANTGACRGAVQKTNLRAALGALREYTTSVGHLEAAQALGAVVAGRRQDATCTCKDDPTRCEGILGVHRLLTELDMAKNSHEMMLPGGEAARVLGIAVAGAEGAAGVTTPPLERLHAIEARERSETFLQAVRDIDERLAKLEAAGSDSADHSP</sequence>
<comment type="caution">
    <text evidence="1">The sequence shown here is derived from an EMBL/GenBank/DDBJ whole genome shotgun (WGS) entry which is preliminary data.</text>
</comment>